<dbReference type="WBParaSite" id="L893_g13056.t1">
    <property type="protein sequence ID" value="L893_g13056.t1"/>
    <property type="gene ID" value="L893_g13056"/>
</dbReference>
<keyword evidence="1" id="KW-1185">Reference proteome</keyword>
<name>A0A1I7Y6R8_9BILA</name>
<reference evidence="2" key="1">
    <citation type="submission" date="2016-11" db="UniProtKB">
        <authorList>
            <consortium name="WormBaseParasite"/>
        </authorList>
    </citation>
    <scope>IDENTIFICATION</scope>
</reference>
<proteinExistence type="predicted"/>
<evidence type="ECO:0000313" key="1">
    <source>
        <dbReference type="Proteomes" id="UP000095287"/>
    </source>
</evidence>
<evidence type="ECO:0000313" key="2">
    <source>
        <dbReference type="WBParaSite" id="L893_g13056.t1"/>
    </source>
</evidence>
<sequence length="83" mass="9593">MDGHMDRYQWVAAKKHRVTMAQKHRTPRISLHWSPTQLDTHVSLVSLSSILGSLQLKWTFELFKTRLSVYPPFALPVCLCSLT</sequence>
<dbReference type="Proteomes" id="UP000095287">
    <property type="component" value="Unplaced"/>
</dbReference>
<accession>A0A1I7Y6R8</accession>
<organism evidence="1 2">
    <name type="scientific">Steinernema glaseri</name>
    <dbReference type="NCBI Taxonomy" id="37863"/>
    <lineage>
        <taxon>Eukaryota</taxon>
        <taxon>Metazoa</taxon>
        <taxon>Ecdysozoa</taxon>
        <taxon>Nematoda</taxon>
        <taxon>Chromadorea</taxon>
        <taxon>Rhabditida</taxon>
        <taxon>Tylenchina</taxon>
        <taxon>Panagrolaimomorpha</taxon>
        <taxon>Strongyloidoidea</taxon>
        <taxon>Steinernematidae</taxon>
        <taxon>Steinernema</taxon>
    </lineage>
</organism>
<protein>
    <submittedName>
        <fullName evidence="2">Uncharacterized protein</fullName>
    </submittedName>
</protein>
<dbReference type="AlphaFoldDB" id="A0A1I7Y6R8"/>